<feature type="transmembrane region" description="Helical" evidence="1">
    <location>
        <begin position="38"/>
        <end position="61"/>
    </location>
</feature>
<comment type="caution">
    <text evidence="2">The sequence shown here is derived from an EMBL/GenBank/DDBJ whole genome shotgun (WGS) entry which is preliminary data.</text>
</comment>
<evidence type="ECO:0000256" key="1">
    <source>
        <dbReference type="SAM" id="Phobius"/>
    </source>
</evidence>
<reference evidence="2 3" key="1">
    <citation type="journal article" date="2022" name="Environ. Microbiol. Rep.">
        <title>Eco-phylogenetic analyses reveal divergent evolution of vitamin B12 metabolism in the marine bacterial family 'Psychromonadaceae'.</title>
        <authorList>
            <person name="Jin X."/>
            <person name="Yang Y."/>
            <person name="Cao H."/>
            <person name="Gao B."/>
            <person name="Zhao Z."/>
        </authorList>
    </citation>
    <scope>NUCLEOTIDE SEQUENCE [LARGE SCALE GENOMIC DNA]</scope>
    <source>
        <strain evidence="2 3">MKS20</strain>
    </source>
</reference>
<accession>A0ABS8W8R3</accession>
<name>A0ABS8W8R3_9GAMM</name>
<keyword evidence="1" id="KW-1133">Transmembrane helix</keyword>
<dbReference type="InterPro" id="IPR021313">
    <property type="entry name" value="DUF2909"/>
</dbReference>
<feature type="transmembrane region" description="Helical" evidence="1">
    <location>
        <begin position="6"/>
        <end position="26"/>
    </location>
</feature>
<keyword evidence="1" id="KW-0472">Membrane</keyword>
<dbReference type="Pfam" id="PF11137">
    <property type="entry name" value="DUF2909"/>
    <property type="match status" value="1"/>
</dbReference>
<dbReference type="EMBL" id="JAIMJA010000004">
    <property type="protein sequence ID" value="MCE2594138.1"/>
    <property type="molecule type" value="Genomic_DNA"/>
</dbReference>
<proteinExistence type="predicted"/>
<organism evidence="2 3">
    <name type="scientific">Motilimonas cestriensis</name>
    <dbReference type="NCBI Taxonomy" id="2742685"/>
    <lineage>
        <taxon>Bacteria</taxon>
        <taxon>Pseudomonadati</taxon>
        <taxon>Pseudomonadota</taxon>
        <taxon>Gammaproteobacteria</taxon>
        <taxon>Alteromonadales</taxon>
        <taxon>Alteromonadales genera incertae sedis</taxon>
        <taxon>Motilimonas</taxon>
    </lineage>
</organism>
<sequence>MVIKIVIIGVVLVVLINLALALPTLLKQPDKSLLTRYLGRRLFGSAVVLLIIFIAIALGLITPNPAPWQ</sequence>
<protein>
    <submittedName>
        <fullName evidence="2">DUF2909 family protein</fullName>
    </submittedName>
</protein>
<evidence type="ECO:0000313" key="3">
    <source>
        <dbReference type="Proteomes" id="UP001201273"/>
    </source>
</evidence>
<dbReference type="Proteomes" id="UP001201273">
    <property type="component" value="Unassembled WGS sequence"/>
</dbReference>
<keyword evidence="1" id="KW-0812">Transmembrane</keyword>
<gene>
    <name evidence="2" type="ORF">K6Y31_04850</name>
</gene>
<evidence type="ECO:0000313" key="2">
    <source>
        <dbReference type="EMBL" id="MCE2594138.1"/>
    </source>
</evidence>
<dbReference type="RefSeq" id="WP_233051719.1">
    <property type="nucleotide sequence ID" value="NZ_JAIMJA010000004.1"/>
</dbReference>
<keyword evidence="3" id="KW-1185">Reference proteome</keyword>